<dbReference type="Proteomes" id="UP001183794">
    <property type="component" value="Unassembled WGS sequence"/>
</dbReference>
<keyword evidence="1" id="KW-0472">Membrane</keyword>
<keyword evidence="1" id="KW-0812">Transmembrane</keyword>
<protein>
    <submittedName>
        <fullName evidence="3">Surface polysaccharide O-acyltransferase-like enzyme</fullName>
    </submittedName>
</protein>
<dbReference type="PANTHER" id="PTHR37312:SF1">
    <property type="entry name" value="MEMBRANE-BOUND ACYLTRANSFERASE YKRP-RELATED"/>
    <property type="match status" value="1"/>
</dbReference>
<gene>
    <name evidence="3" type="ORF">J2S62_001770</name>
</gene>
<evidence type="ECO:0000313" key="4">
    <source>
        <dbReference type="Proteomes" id="UP001183794"/>
    </source>
</evidence>
<organism evidence="3 4">
    <name type="scientific">Enteractinococcus fodinae</name>
    <dbReference type="NCBI Taxonomy" id="684663"/>
    <lineage>
        <taxon>Bacteria</taxon>
        <taxon>Bacillati</taxon>
        <taxon>Actinomycetota</taxon>
        <taxon>Actinomycetes</taxon>
        <taxon>Micrococcales</taxon>
        <taxon>Micrococcaceae</taxon>
    </lineage>
</organism>
<feature type="transmembrane region" description="Helical" evidence="1">
    <location>
        <begin position="71"/>
        <end position="91"/>
    </location>
</feature>
<evidence type="ECO:0000256" key="1">
    <source>
        <dbReference type="SAM" id="Phobius"/>
    </source>
</evidence>
<feature type="transmembrane region" description="Helical" evidence="1">
    <location>
        <begin position="12"/>
        <end position="32"/>
    </location>
</feature>
<sequence length="351" mass="39035">MPTTRPPRNTGIDLLRVFSIVMVVVGHAGAFPHQELLTIWRMPLFFMLSGFFFTAGRTFQSEFTRRWDTLVIPYLAWSVIISVWLITVTWGQEDVILEHLESGWLGGTGQSIFWMAAWFVTTLAGATILRRFLERFGTAVVWSVAVLGMVATYVASYLVSTGVLETHVLVDTPLRLGLAWPVMFYLLVGELLRKLLMPIVQHFSSHLLAVLGLLLVVGALVVTATTDVSAHFIQAGNFGTPILTPLIAIAVTIGFILVFATWVNDALENFPWTRAGVSRLVRTGTTVVFFHGLMLIWMYQNGYGSDSLQDFWLRIGVALSTSFAVGLLINMTPAAPLLSGARQERNIFRNR</sequence>
<feature type="transmembrane region" description="Helical" evidence="1">
    <location>
        <begin position="311"/>
        <end position="329"/>
    </location>
</feature>
<feature type="transmembrane region" description="Helical" evidence="1">
    <location>
        <begin position="208"/>
        <end position="226"/>
    </location>
</feature>
<feature type="transmembrane region" description="Helical" evidence="1">
    <location>
        <begin position="178"/>
        <end position="196"/>
    </location>
</feature>
<dbReference type="InterPro" id="IPR052734">
    <property type="entry name" value="Nod_factor_acetyltransferase"/>
</dbReference>
<feature type="domain" description="Acyltransferase 3" evidence="2">
    <location>
        <begin position="10"/>
        <end position="330"/>
    </location>
</feature>
<feature type="transmembrane region" description="Helical" evidence="1">
    <location>
        <begin position="111"/>
        <end position="129"/>
    </location>
</feature>
<keyword evidence="1" id="KW-1133">Transmembrane helix</keyword>
<feature type="transmembrane region" description="Helical" evidence="1">
    <location>
        <begin position="38"/>
        <end position="59"/>
    </location>
</feature>
<evidence type="ECO:0000259" key="2">
    <source>
        <dbReference type="Pfam" id="PF01757"/>
    </source>
</evidence>
<feature type="transmembrane region" description="Helical" evidence="1">
    <location>
        <begin position="279"/>
        <end position="299"/>
    </location>
</feature>
<reference evidence="3 4" key="1">
    <citation type="submission" date="2023-07" db="EMBL/GenBank/DDBJ databases">
        <title>Sequencing the genomes of 1000 actinobacteria strains.</title>
        <authorList>
            <person name="Klenk H.-P."/>
        </authorList>
    </citation>
    <scope>NUCLEOTIDE SEQUENCE [LARGE SCALE GENOMIC DNA]</scope>
    <source>
        <strain evidence="3 4">DSM 22966</strain>
    </source>
</reference>
<feature type="transmembrane region" description="Helical" evidence="1">
    <location>
        <begin position="136"/>
        <end position="158"/>
    </location>
</feature>
<dbReference type="InterPro" id="IPR002656">
    <property type="entry name" value="Acyl_transf_3_dom"/>
</dbReference>
<dbReference type="PANTHER" id="PTHR37312">
    <property type="entry name" value="MEMBRANE-BOUND ACYLTRANSFERASE YKRP-RELATED"/>
    <property type="match status" value="1"/>
</dbReference>
<evidence type="ECO:0000313" key="3">
    <source>
        <dbReference type="EMBL" id="MDR7347513.1"/>
    </source>
</evidence>
<keyword evidence="4" id="KW-1185">Reference proteome</keyword>
<comment type="caution">
    <text evidence="3">The sequence shown here is derived from an EMBL/GenBank/DDBJ whole genome shotgun (WGS) entry which is preliminary data.</text>
</comment>
<dbReference type="RefSeq" id="WP_310173795.1">
    <property type="nucleotide sequence ID" value="NZ_BAABHE010000001.1"/>
</dbReference>
<feature type="transmembrane region" description="Helical" evidence="1">
    <location>
        <begin position="246"/>
        <end position="267"/>
    </location>
</feature>
<accession>A0ABU2B1N0</accession>
<name>A0ABU2B1N0_9MICC</name>
<dbReference type="Pfam" id="PF01757">
    <property type="entry name" value="Acyl_transf_3"/>
    <property type="match status" value="1"/>
</dbReference>
<proteinExistence type="predicted"/>
<dbReference type="EMBL" id="JAVDYJ010000001">
    <property type="protein sequence ID" value="MDR7347513.1"/>
    <property type="molecule type" value="Genomic_DNA"/>
</dbReference>